<organism evidence="1 2">
    <name type="scientific">Sphingobium rhizovicinum</name>
    <dbReference type="NCBI Taxonomy" id="432308"/>
    <lineage>
        <taxon>Bacteria</taxon>
        <taxon>Pseudomonadati</taxon>
        <taxon>Pseudomonadota</taxon>
        <taxon>Alphaproteobacteria</taxon>
        <taxon>Sphingomonadales</taxon>
        <taxon>Sphingomonadaceae</taxon>
        <taxon>Sphingobium</taxon>
    </lineage>
</organism>
<dbReference type="RefSeq" id="WP_380798675.1">
    <property type="nucleotide sequence ID" value="NZ_JBHRVU010000005.1"/>
</dbReference>
<reference evidence="2" key="1">
    <citation type="journal article" date="2019" name="Int. J. Syst. Evol. Microbiol.">
        <title>The Global Catalogue of Microorganisms (GCM) 10K type strain sequencing project: providing services to taxonomists for standard genome sequencing and annotation.</title>
        <authorList>
            <consortium name="The Broad Institute Genomics Platform"/>
            <consortium name="The Broad Institute Genome Sequencing Center for Infectious Disease"/>
            <person name="Wu L."/>
            <person name="Ma J."/>
        </authorList>
    </citation>
    <scope>NUCLEOTIDE SEQUENCE [LARGE SCALE GENOMIC DNA]</scope>
    <source>
        <strain evidence="2">CCM 7491</strain>
    </source>
</reference>
<keyword evidence="2" id="KW-1185">Reference proteome</keyword>
<accession>A0ABV7NJW6</accession>
<protein>
    <submittedName>
        <fullName evidence="1">Uncharacterized protein</fullName>
    </submittedName>
</protein>
<dbReference type="Proteomes" id="UP001595681">
    <property type="component" value="Unassembled WGS sequence"/>
</dbReference>
<name>A0ABV7NJW6_9SPHN</name>
<evidence type="ECO:0000313" key="2">
    <source>
        <dbReference type="Proteomes" id="UP001595681"/>
    </source>
</evidence>
<gene>
    <name evidence="1" type="ORF">ACFOKF_21840</name>
</gene>
<dbReference type="EMBL" id="JBHRVU010000005">
    <property type="protein sequence ID" value="MFC3443796.1"/>
    <property type="molecule type" value="Genomic_DNA"/>
</dbReference>
<sequence>MGERSTTPYQRLFTVRLLHHYWLDDGATLFDAMASASQRDVRLLNYDIRPILKVAPTPDTERLIVGSGCVFKPLGLGFVVGVPTGARLPKDMMLNFAVSIIDNRFFDVTALTLRPQRIVEVAGTDGAIHRFKENVPVLSNLTGTTRGSGTSAKLYLSRAIPAAAADDPVEALVTSGSNLLQLVGDNPGAATLQIGASASLPAFLSQVDVPAIVPPAGVTGAPARGVALSAELPDDIYALLSLTAVNSGDTRFSFLTATTGAPRATPPVYDVRFRNRSTRWVYRDQRTGNVVSTEAQPLPLTLFGNAGTKRKAMPGPIKAEKSGAKITRIISEIYI</sequence>
<proteinExistence type="predicted"/>
<comment type="caution">
    <text evidence="1">The sequence shown here is derived from an EMBL/GenBank/DDBJ whole genome shotgun (WGS) entry which is preliminary data.</text>
</comment>
<evidence type="ECO:0000313" key="1">
    <source>
        <dbReference type="EMBL" id="MFC3443796.1"/>
    </source>
</evidence>